<keyword evidence="3" id="KW-0963">Cytoplasm</keyword>
<keyword evidence="6 8" id="KW-0648">Protein biosynthesis</keyword>
<dbReference type="PANTHER" id="PTHR11673">
    <property type="entry name" value="TRANSLATION INITIATION FACTOR 5A FAMILY MEMBER"/>
    <property type="match status" value="1"/>
</dbReference>
<dbReference type="InterPro" id="IPR020189">
    <property type="entry name" value="IF5A_C"/>
</dbReference>
<evidence type="ECO:0000256" key="2">
    <source>
        <dbReference type="ARBA" id="ARBA00006016"/>
    </source>
</evidence>
<accession>A0A7S3IA05</accession>
<gene>
    <name evidence="10" type="ORF">FSAL1345_LOCUS1273</name>
</gene>
<comment type="similarity">
    <text evidence="2 8">Belongs to the eIF-5A family.</text>
</comment>
<dbReference type="Gene3D" id="2.30.30.30">
    <property type="match status" value="1"/>
</dbReference>
<evidence type="ECO:0000256" key="3">
    <source>
        <dbReference type="ARBA" id="ARBA00022490"/>
    </source>
</evidence>
<dbReference type="InterPro" id="IPR008991">
    <property type="entry name" value="Translation_prot_SH3-like_sf"/>
</dbReference>
<sequence>MEGASASGASMTVPTQVGSLRKGGHVILKEHPCKIVEINTAKVGKHGSAKSKITGIDIFTGSKHEEIHPTGHNIDVPNVDRKDYTLVNIEEDGFLSLMTEEGDTKEDLKLPDDEEGRKIRELFEKDATVSVTVMSAMGQEKIIQGKEI</sequence>
<evidence type="ECO:0000259" key="9">
    <source>
        <dbReference type="SMART" id="SM01376"/>
    </source>
</evidence>
<dbReference type="Pfam" id="PF01287">
    <property type="entry name" value="eIF-5a"/>
    <property type="match status" value="1"/>
</dbReference>
<evidence type="ECO:0000256" key="1">
    <source>
        <dbReference type="ARBA" id="ARBA00004496"/>
    </source>
</evidence>
<comment type="PTM">
    <text evidence="8">eIF-5A seems to be the only eukaryotic protein to have a hypusine residue which is a post-translational modification of a lysine by the addition of a butylamino group.</text>
</comment>
<dbReference type="InterPro" id="IPR014722">
    <property type="entry name" value="Rib_uL2_dom2"/>
</dbReference>
<dbReference type="InterPro" id="IPR001884">
    <property type="entry name" value="IF5A-like"/>
</dbReference>
<evidence type="ECO:0000256" key="7">
    <source>
        <dbReference type="ARBA" id="ARBA00023071"/>
    </source>
</evidence>
<dbReference type="FunFam" id="2.30.30.30:FF:000007">
    <property type="entry name" value="Eukaryotic translation initiation factor 5A"/>
    <property type="match status" value="1"/>
</dbReference>
<dbReference type="Gene3D" id="2.40.50.140">
    <property type="entry name" value="Nucleic acid-binding proteins"/>
    <property type="match status" value="1"/>
</dbReference>
<dbReference type="SUPFAM" id="SSF50249">
    <property type="entry name" value="Nucleic acid-binding proteins"/>
    <property type="match status" value="1"/>
</dbReference>
<dbReference type="GO" id="GO:0005737">
    <property type="term" value="C:cytoplasm"/>
    <property type="evidence" value="ECO:0007669"/>
    <property type="project" value="UniProtKB-SubCell"/>
</dbReference>
<keyword evidence="4" id="KW-0251">Elongation factor</keyword>
<dbReference type="GO" id="GO:0003723">
    <property type="term" value="F:RNA binding"/>
    <property type="evidence" value="ECO:0007669"/>
    <property type="project" value="UniProtKB-KW"/>
</dbReference>
<dbReference type="GO" id="GO:0003746">
    <property type="term" value="F:translation elongation factor activity"/>
    <property type="evidence" value="ECO:0007669"/>
    <property type="project" value="UniProtKB-UniRule"/>
</dbReference>
<dbReference type="EMBL" id="HBIF01001496">
    <property type="protein sequence ID" value="CAE0318004.1"/>
    <property type="molecule type" value="Transcribed_RNA"/>
</dbReference>
<dbReference type="InterPro" id="IPR012340">
    <property type="entry name" value="NA-bd_OB-fold"/>
</dbReference>
<dbReference type="SUPFAM" id="SSF50104">
    <property type="entry name" value="Translation proteins SH3-like domain"/>
    <property type="match status" value="1"/>
</dbReference>
<dbReference type="SMART" id="SM01376">
    <property type="entry name" value="eIF-5a"/>
    <property type="match status" value="1"/>
</dbReference>
<protein>
    <recommendedName>
        <fullName evidence="8">Eukaryotic translation initiation factor 5A</fullName>
        <shortName evidence="8">eIF-5A</shortName>
    </recommendedName>
</protein>
<reference evidence="10" key="1">
    <citation type="submission" date="2021-01" db="EMBL/GenBank/DDBJ databases">
        <authorList>
            <person name="Corre E."/>
            <person name="Pelletier E."/>
            <person name="Niang G."/>
            <person name="Scheremetjew M."/>
            <person name="Finn R."/>
            <person name="Kale V."/>
            <person name="Holt S."/>
            <person name="Cochrane G."/>
            <person name="Meng A."/>
            <person name="Brown T."/>
            <person name="Cohen L."/>
        </authorList>
    </citation>
    <scope>NUCLEOTIDE SEQUENCE</scope>
</reference>
<feature type="domain" description="Translation initiation factor 5A C-terminal" evidence="9">
    <location>
        <begin position="78"/>
        <end position="146"/>
    </location>
</feature>
<evidence type="ECO:0000313" key="10">
    <source>
        <dbReference type="EMBL" id="CAE0318004.1"/>
    </source>
</evidence>
<dbReference type="FunFam" id="2.40.50.140:FF:000034">
    <property type="entry name" value="Eukaryotic translation initiation factor 5A"/>
    <property type="match status" value="1"/>
</dbReference>
<dbReference type="AlphaFoldDB" id="A0A7S3IA05"/>
<keyword evidence="7 8" id="KW-0385">Hypusine</keyword>
<dbReference type="NCBIfam" id="TIGR00037">
    <property type="entry name" value="eIF_5A"/>
    <property type="match status" value="1"/>
</dbReference>
<evidence type="ECO:0000256" key="5">
    <source>
        <dbReference type="ARBA" id="ARBA00022884"/>
    </source>
</evidence>
<evidence type="ECO:0000256" key="4">
    <source>
        <dbReference type="ARBA" id="ARBA00022768"/>
    </source>
</evidence>
<dbReference type="Pfam" id="PF21485">
    <property type="entry name" value="IF5A-like_N"/>
    <property type="match status" value="1"/>
</dbReference>
<dbReference type="GO" id="GO:0043022">
    <property type="term" value="F:ribosome binding"/>
    <property type="evidence" value="ECO:0007669"/>
    <property type="project" value="UniProtKB-UniRule"/>
</dbReference>
<dbReference type="GO" id="GO:0045905">
    <property type="term" value="P:positive regulation of translational termination"/>
    <property type="evidence" value="ECO:0007669"/>
    <property type="project" value="UniProtKB-UniRule"/>
</dbReference>
<dbReference type="CDD" id="cd04468">
    <property type="entry name" value="S1_eIF5A"/>
    <property type="match status" value="1"/>
</dbReference>
<evidence type="ECO:0000256" key="8">
    <source>
        <dbReference type="RuleBase" id="RU362005"/>
    </source>
</evidence>
<comment type="function">
    <text evidence="8">Translation factor that promotes translation elongation and termination, particularly upon ribosome stalling at specific amino acid sequence contexts. Binds between the exit (E) and peptidyl (P) site of the ribosome and promotes rescue of stalled ribosome: specifically required for efficient translation of polyproline-containing peptides as well as other motifs that stall the ribosome. Acts as ribosome quality control (RQC) cofactor by joining the RQC complex to facilitate peptidyl transfer during CAT tailing step.</text>
</comment>
<comment type="subcellular location">
    <subcellularLocation>
        <location evidence="1">Cytoplasm</location>
    </subcellularLocation>
</comment>
<organism evidence="10">
    <name type="scientific">Fabrea salina</name>
    <dbReference type="NCBI Taxonomy" id="342563"/>
    <lineage>
        <taxon>Eukaryota</taxon>
        <taxon>Sar</taxon>
        <taxon>Alveolata</taxon>
        <taxon>Ciliophora</taxon>
        <taxon>Postciliodesmatophora</taxon>
        <taxon>Heterotrichea</taxon>
        <taxon>Heterotrichida</taxon>
        <taxon>Fabreidae</taxon>
        <taxon>Fabrea</taxon>
    </lineage>
</organism>
<dbReference type="PIRSF" id="PIRSF003025">
    <property type="entry name" value="eIF5A"/>
    <property type="match status" value="1"/>
</dbReference>
<keyword evidence="5" id="KW-0694">RNA-binding</keyword>
<proteinExistence type="inferred from homology"/>
<dbReference type="InterPro" id="IPR048670">
    <property type="entry name" value="IF5A-like_N"/>
</dbReference>
<dbReference type="GO" id="GO:0045901">
    <property type="term" value="P:positive regulation of translational elongation"/>
    <property type="evidence" value="ECO:0007669"/>
    <property type="project" value="UniProtKB-UniRule"/>
</dbReference>
<evidence type="ECO:0000256" key="6">
    <source>
        <dbReference type="ARBA" id="ARBA00022917"/>
    </source>
</evidence>
<name>A0A7S3IA05_9CILI</name>